<evidence type="ECO:0000256" key="1">
    <source>
        <dbReference type="ARBA" id="ARBA00022801"/>
    </source>
</evidence>
<dbReference type="KEGG" id="pzu:PHZ_c2446"/>
<protein>
    <submittedName>
        <fullName evidence="4">Esterase/lipase</fullName>
    </submittedName>
</protein>
<reference evidence="4 5" key="1">
    <citation type="journal article" date="2008" name="BMC Genomics">
        <title>Complete genome of Phenylobacterium zucineum - a novel facultative intracellular bacterium isolated from human erythroleukemia cell line K562.</title>
        <authorList>
            <person name="Luo Y."/>
            <person name="Xu X."/>
            <person name="Ding Z."/>
            <person name="Liu Z."/>
            <person name="Zhang B."/>
            <person name="Yan Z."/>
            <person name="Sun J."/>
            <person name="Hu S."/>
            <person name="Hu X."/>
        </authorList>
    </citation>
    <scope>NUCLEOTIDE SEQUENCE [LARGE SCALE GENOMIC DNA]</scope>
    <source>
        <strain evidence="4 5">HLK1</strain>
    </source>
</reference>
<gene>
    <name evidence="4" type="ordered locus">PHZ_c2446</name>
</gene>
<dbReference type="Gene3D" id="3.40.50.1820">
    <property type="entry name" value="alpha/beta hydrolase"/>
    <property type="match status" value="1"/>
</dbReference>
<dbReference type="EMBL" id="CP000747">
    <property type="protein sequence ID" value="ACG78855.1"/>
    <property type="molecule type" value="Genomic_DNA"/>
</dbReference>
<feature type="domain" description="BD-FAE-like" evidence="3">
    <location>
        <begin position="86"/>
        <end position="269"/>
    </location>
</feature>
<evidence type="ECO:0000256" key="2">
    <source>
        <dbReference type="SAM" id="SignalP"/>
    </source>
</evidence>
<dbReference type="Proteomes" id="UP000001868">
    <property type="component" value="Chromosome"/>
</dbReference>
<sequence>MTKLDRRALLGAALFASAAAAAQAREPADPAEVVRLWPGRPPGAPGVLPVTQVRDRIATSGFQDRIATSIGEPLMTVFRPARPNGAAVLVIPGGGYVRVVIDKEGFETARRLADAGITAFVLRYRLPGDGWASPADVPLQDAQRAVRLIRAGAAGWGIDPSRVAAMGFSAGGHVAASLSTRHAAAVYRPVDAADAQSARPDLAALIYPVIDMAPPNAHPGSRAQLLGPDPSSEAEAAYSPHRHVGAHVPPTFLLHAMDDDSVPVENSLAYLAALRAAKVPAEAHLFEEGGHGFGLRLIQGNPAAAWPDLFLAWAARRGLLKAG</sequence>
<dbReference type="STRING" id="450851.PHZ_c2446"/>
<dbReference type="InterPro" id="IPR050300">
    <property type="entry name" value="GDXG_lipolytic_enzyme"/>
</dbReference>
<name>B4RGE9_PHEZH</name>
<proteinExistence type="predicted"/>
<dbReference type="PANTHER" id="PTHR48081:SF6">
    <property type="entry name" value="PEPTIDASE S9 PROLYL OLIGOPEPTIDASE CATALYTIC DOMAIN-CONTAINING PROTEIN"/>
    <property type="match status" value="1"/>
</dbReference>
<dbReference type="InterPro" id="IPR006311">
    <property type="entry name" value="TAT_signal"/>
</dbReference>
<dbReference type="PANTHER" id="PTHR48081">
    <property type="entry name" value="AB HYDROLASE SUPERFAMILY PROTEIN C4A8.06C"/>
    <property type="match status" value="1"/>
</dbReference>
<evidence type="ECO:0000313" key="4">
    <source>
        <dbReference type="EMBL" id="ACG78855.1"/>
    </source>
</evidence>
<dbReference type="Pfam" id="PF20434">
    <property type="entry name" value="BD-FAE"/>
    <property type="match status" value="1"/>
</dbReference>
<evidence type="ECO:0000313" key="5">
    <source>
        <dbReference type="Proteomes" id="UP000001868"/>
    </source>
</evidence>
<keyword evidence="2" id="KW-0732">Signal</keyword>
<dbReference type="OrthoDB" id="9771666at2"/>
<dbReference type="AlphaFoldDB" id="B4RGE9"/>
<keyword evidence="5" id="KW-1185">Reference proteome</keyword>
<dbReference type="eggNOG" id="COG0657">
    <property type="taxonomic scope" value="Bacteria"/>
</dbReference>
<dbReference type="SUPFAM" id="SSF53474">
    <property type="entry name" value="alpha/beta-Hydrolases"/>
    <property type="match status" value="1"/>
</dbReference>
<organism evidence="4 5">
    <name type="scientific">Phenylobacterium zucineum (strain HLK1)</name>
    <dbReference type="NCBI Taxonomy" id="450851"/>
    <lineage>
        <taxon>Bacteria</taxon>
        <taxon>Pseudomonadati</taxon>
        <taxon>Pseudomonadota</taxon>
        <taxon>Alphaproteobacteria</taxon>
        <taxon>Caulobacterales</taxon>
        <taxon>Caulobacteraceae</taxon>
        <taxon>Phenylobacterium</taxon>
    </lineage>
</organism>
<dbReference type="InterPro" id="IPR049492">
    <property type="entry name" value="BD-FAE-like_dom"/>
</dbReference>
<dbReference type="HOGENOM" id="CLU_012494_5_1_5"/>
<evidence type="ECO:0000259" key="3">
    <source>
        <dbReference type="Pfam" id="PF20434"/>
    </source>
</evidence>
<feature type="signal peptide" evidence="2">
    <location>
        <begin position="1"/>
        <end position="24"/>
    </location>
</feature>
<dbReference type="PROSITE" id="PS51318">
    <property type="entry name" value="TAT"/>
    <property type="match status" value="1"/>
</dbReference>
<keyword evidence="1" id="KW-0378">Hydrolase</keyword>
<dbReference type="InterPro" id="IPR029058">
    <property type="entry name" value="AB_hydrolase_fold"/>
</dbReference>
<dbReference type="GO" id="GO:0016787">
    <property type="term" value="F:hydrolase activity"/>
    <property type="evidence" value="ECO:0007669"/>
    <property type="project" value="UniProtKB-KW"/>
</dbReference>
<feature type="chain" id="PRO_5002822143" evidence="2">
    <location>
        <begin position="25"/>
        <end position="323"/>
    </location>
</feature>
<dbReference type="RefSeq" id="WP_012522993.1">
    <property type="nucleotide sequence ID" value="NC_011144.1"/>
</dbReference>
<accession>B4RGE9</accession>